<dbReference type="EMBL" id="CP064654">
    <property type="protein sequence ID" value="QPD00431.1"/>
    <property type="molecule type" value="Genomic_DNA"/>
</dbReference>
<sequence>MVFAHATGFHGRVFDAIAEFFPKRHILQLDMRGHGRSQSVRIEHWIEFARDIAAVLAEARVGAAQGIGHSMGAHSILQCAADNPDLFSRLVLFDPVVLSPELYEGADPIEDHPTSRRKNRFAGVEEMIDRFRSRDPYDLFDGRVFEDYSRFGLLPATDGEGMVLACAPETEASVYMTSRSNPGVLDAARKLACPTLVVRAKQLGMHDFKSSPTWPGLAAAIPYGRDLYRPDMTHFHPF</sequence>
<dbReference type="AlphaFoldDB" id="A0A7S8F4S2"/>
<dbReference type="Pfam" id="PF12697">
    <property type="entry name" value="Abhydrolase_6"/>
    <property type="match status" value="1"/>
</dbReference>
<organism evidence="2 3">
    <name type="scientific">Qipengyuania soli</name>
    <dbReference type="NCBI Taxonomy" id="2782568"/>
    <lineage>
        <taxon>Bacteria</taxon>
        <taxon>Pseudomonadati</taxon>
        <taxon>Pseudomonadota</taxon>
        <taxon>Alphaproteobacteria</taxon>
        <taxon>Sphingomonadales</taxon>
        <taxon>Erythrobacteraceae</taxon>
        <taxon>Qipengyuania</taxon>
    </lineage>
</organism>
<protein>
    <submittedName>
        <fullName evidence="2">Alpha/beta hydrolase</fullName>
    </submittedName>
</protein>
<evidence type="ECO:0000313" key="3">
    <source>
        <dbReference type="Proteomes" id="UP000594459"/>
    </source>
</evidence>
<feature type="domain" description="AB hydrolase-1" evidence="1">
    <location>
        <begin position="1"/>
        <end position="210"/>
    </location>
</feature>
<keyword evidence="3" id="KW-1185">Reference proteome</keyword>
<dbReference type="PANTHER" id="PTHR43798">
    <property type="entry name" value="MONOACYLGLYCEROL LIPASE"/>
    <property type="match status" value="1"/>
</dbReference>
<dbReference type="SUPFAM" id="SSF53474">
    <property type="entry name" value="alpha/beta-Hydrolases"/>
    <property type="match status" value="1"/>
</dbReference>
<evidence type="ECO:0000259" key="1">
    <source>
        <dbReference type="Pfam" id="PF12697"/>
    </source>
</evidence>
<proteinExistence type="predicted"/>
<dbReference type="GO" id="GO:0016020">
    <property type="term" value="C:membrane"/>
    <property type="evidence" value="ECO:0007669"/>
    <property type="project" value="TreeGrafter"/>
</dbReference>
<dbReference type="KEGG" id="qso:IRL76_06850"/>
<dbReference type="InterPro" id="IPR050266">
    <property type="entry name" value="AB_hydrolase_sf"/>
</dbReference>
<dbReference type="PANTHER" id="PTHR43798:SF33">
    <property type="entry name" value="HYDROLASE, PUTATIVE (AFU_ORTHOLOGUE AFUA_2G14860)-RELATED"/>
    <property type="match status" value="1"/>
</dbReference>
<dbReference type="Gene3D" id="3.40.50.1820">
    <property type="entry name" value="alpha/beta hydrolase"/>
    <property type="match status" value="1"/>
</dbReference>
<name>A0A7S8F4S2_9SPHN</name>
<keyword evidence="2" id="KW-0378">Hydrolase</keyword>
<dbReference type="Proteomes" id="UP000594459">
    <property type="component" value="Chromosome"/>
</dbReference>
<evidence type="ECO:0000313" key="2">
    <source>
        <dbReference type="EMBL" id="QPD00431.1"/>
    </source>
</evidence>
<dbReference type="InterPro" id="IPR000073">
    <property type="entry name" value="AB_hydrolase_1"/>
</dbReference>
<gene>
    <name evidence="2" type="ORF">IRL76_06850</name>
</gene>
<dbReference type="GO" id="GO:0016787">
    <property type="term" value="F:hydrolase activity"/>
    <property type="evidence" value="ECO:0007669"/>
    <property type="project" value="UniProtKB-KW"/>
</dbReference>
<dbReference type="InterPro" id="IPR029058">
    <property type="entry name" value="AB_hydrolase_fold"/>
</dbReference>
<reference evidence="2 3" key="1">
    <citation type="submission" date="2020-11" db="EMBL/GenBank/DDBJ databases">
        <title>The genome sequence of Erythrobacter sp. 6D36.</title>
        <authorList>
            <person name="Liu Y."/>
        </authorList>
    </citation>
    <scope>NUCLEOTIDE SEQUENCE [LARGE SCALE GENOMIC DNA]</scope>
    <source>
        <strain evidence="2 3">6D36</strain>
    </source>
</reference>
<accession>A0A7S8F4S2</accession>